<dbReference type="InterPro" id="IPR008978">
    <property type="entry name" value="HSP20-like_chaperone"/>
</dbReference>
<reference evidence="4" key="1">
    <citation type="submission" date="2020-10" db="EMBL/GenBank/DDBJ databases">
        <title>Whole-genome sequence of Luteibacter sp. EIF3.</title>
        <authorList>
            <person name="Friedrich I."/>
            <person name="Hertel R."/>
            <person name="Daniel R."/>
        </authorList>
    </citation>
    <scope>NUCLEOTIDE SEQUENCE</scope>
    <source>
        <strain evidence="4">EIF3</strain>
    </source>
</reference>
<organism evidence="4 5">
    <name type="scientific">Luteibacter flocculans</name>
    <dbReference type="NCBI Taxonomy" id="2780091"/>
    <lineage>
        <taxon>Bacteria</taxon>
        <taxon>Pseudomonadati</taxon>
        <taxon>Pseudomonadota</taxon>
        <taxon>Gammaproteobacteria</taxon>
        <taxon>Lysobacterales</taxon>
        <taxon>Rhodanobacteraceae</taxon>
        <taxon>Luteibacter</taxon>
    </lineage>
</organism>
<dbReference type="InterPro" id="IPR031107">
    <property type="entry name" value="Small_HSP"/>
</dbReference>
<name>A0ABY4SZZ3_9GAMM</name>
<dbReference type="PANTHER" id="PTHR11527">
    <property type="entry name" value="HEAT-SHOCK PROTEIN 20 FAMILY MEMBER"/>
    <property type="match status" value="1"/>
</dbReference>
<accession>A0ABY4SZZ3</accession>
<dbReference type="RefSeq" id="WP_250338090.1">
    <property type="nucleotide sequence ID" value="NZ_CP063231.1"/>
</dbReference>
<gene>
    <name evidence="4" type="ORF">IM816_10825</name>
</gene>
<dbReference type="Proteomes" id="UP001056681">
    <property type="component" value="Chromosome"/>
</dbReference>
<proteinExistence type="inferred from homology"/>
<feature type="domain" description="SHSP" evidence="3">
    <location>
        <begin position="35"/>
        <end position="147"/>
    </location>
</feature>
<dbReference type="EMBL" id="CP063231">
    <property type="protein sequence ID" value="URL57148.1"/>
    <property type="molecule type" value="Genomic_DNA"/>
</dbReference>
<evidence type="ECO:0000259" key="3">
    <source>
        <dbReference type="PROSITE" id="PS01031"/>
    </source>
</evidence>
<dbReference type="SUPFAM" id="SSF49764">
    <property type="entry name" value="HSP20-like chaperones"/>
    <property type="match status" value="1"/>
</dbReference>
<dbReference type="Gene3D" id="2.60.40.790">
    <property type="match status" value="1"/>
</dbReference>
<keyword evidence="5" id="KW-1185">Reference proteome</keyword>
<protein>
    <submittedName>
        <fullName evidence="4">Hsp20/alpha crystallin family protein</fullName>
    </submittedName>
</protein>
<comment type="similarity">
    <text evidence="1 2">Belongs to the small heat shock protein (HSP20) family.</text>
</comment>
<dbReference type="CDD" id="cd06464">
    <property type="entry name" value="ACD_sHsps-like"/>
    <property type="match status" value="1"/>
</dbReference>
<dbReference type="PROSITE" id="PS01031">
    <property type="entry name" value="SHSP"/>
    <property type="match status" value="1"/>
</dbReference>
<evidence type="ECO:0000313" key="4">
    <source>
        <dbReference type="EMBL" id="URL57148.1"/>
    </source>
</evidence>
<evidence type="ECO:0000256" key="2">
    <source>
        <dbReference type="RuleBase" id="RU003616"/>
    </source>
</evidence>
<dbReference type="Pfam" id="PF00011">
    <property type="entry name" value="HSP20"/>
    <property type="match status" value="1"/>
</dbReference>
<evidence type="ECO:0000256" key="1">
    <source>
        <dbReference type="PROSITE-ProRule" id="PRU00285"/>
    </source>
</evidence>
<sequence>MSQLRQVSFRRAPVFGGDVRNVFEHFFGNDIPAPAAANAWAPRVDIREEAGRFLILADVPGVELSDIEIQMEKNVLTLKGERKTFTSEAEGKFSRVERSVGAFKRSFTLPESADADGITASGGNGVLEIAIPKKAESAPRRITINAAG</sequence>
<evidence type="ECO:0000313" key="5">
    <source>
        <dbReference type="Proteomes" id="UP001056681"/>
    </source>
</evidence>
<dbReference type="InterPro" id="IPR002068">
    <property type="entry name" value="A-crystallin/Hsp20_dom"/>
</dbReference>